<dbReference type="PANTHER" id="PTHR11601:SF34">
    <property type="entry name" value="CYSTEINE DESULFURASE"/>
    <property type="match status" value="1"/>
</dbReference>
<dbReference type="InterPro" id="IPR015421">
    <property type="entry name" value="PyrdxlP-dep_Trfase_major"/>
</dbReference>
<dbReference type="GO" id="GO:0046872">
    <property type="term" value="F:metal ion binding"/>
    <property type="evidence" value="ECO:0007669"/>
    <property type="project" value="UniProtKB-KW"/>
</dbReference>
<evidence type="ECO:0000313" key="10">
    <source>
        <dbReference type="EMBL" id="RVX39749.1"/>
    </source>
</evidence>
<dbReference type="FunFam" id="3.40.640.10:FF:000084">
    <property type="entry name" value="IscS-like cysteine desulfurase"/>
    <property type="match status" value="1"/>
</dbReference>
<dbReference type="SUPFAM" id="SSF53383">
    <property type="entry name" value="PLP-dependent transferases"/>
    <property type="match status" value="1"/>
</dbReference>
<evidence type="ECO:0000256" key="4">
    <source>
        <dbReference type="ARBA" id="ARBA00022723"/>
    </source>
</evidence>
<dbReference type="RefSeq" id="WP_127932219.1">
    <property type="nucleotide sequence ID" value="NZ_SAUN01000001.1"/>
</dbReference>
<evidence type="ECO:0000256" key="6">
    <source>
        <dbReference type="ARBA" id="ARBA00023004"/>
    </source>
</evidence>
<comment type="catalytic activity">
    <reaction evidence="8">
        <text>(sulfur carrier)-H + L-cysteine = (sulfur carrier)-SH + L-alanine</text>
        <dbReference type="Rhea" id="RHEA:43892"/>
        <dbReference type="Rhea" id="RHEA-COMP:14737"/>
        <dbReference type="Rhea" id="RHEA-COMP:14739"/>
        <dbReference type="ChEBI" id="CHEBI:29917"/>
        <dbReference type="ChEBI" id="CHEBI:35235"/>
        <dbReference type="ChEBI" id="CHEBI:57972"/>
        <dbReference type="ChEBI" id="CHEBI:64428"/>
        <dbReference type="EC" id="2.8.1.7"/>
    </reaction>
</comment>
<keyword evidence="7" id="KW-0411">Iron-sulfur</keyword>
<name>A0A438M1R5_9ACTN</name>
<feature type="domain" description="Aminotransferase class V" evidence="9">
    <location>
        <begin position="20"/>
        <end position="381"/>
    </location>
</feature>
<keyword evidence="5" id="KW-0663">Pyridoxal phosphate</keyword>
<evidence type="ECO:0000256" key="7">
    <source>
        <dbReference type="ARBA" id="ARBA00023014"/>
    </source>
</evidence>
<dbReference type="EMBL" id="SAUN01000001">
    <property type="protein sequence ID" value="RVX39749.1"/>
    <property type="molecule type" value="Genomic_DNA"/>
</dbReference>
<sequence length="393" mass="40526">MTARPSLHTIPHPGLAGGPVYLDYNATTPVDPRVAEAMLPHLTDLFGNPSSSHPYSEQPRAALEQARGQVAALIGARPREVLFTASGSEADLLALRGAVLADDRPRPHVITQATEHPAVLQTCHALQRLHGARVTVLPVDGDGLVEPAALAAALDEDTVLVSVMAANNETGALQPISDLAALAHQHGALLHCDAAQAVGKIGVDVEALGVDLLTVVGHKMYAPKGVGALYIRDGVELEPVVYGGGQERGLRAGTENVALAVALGTAAELAARDLASGEPARLAALRDGLHQRLAHGLPGRVHLNGSAERRLPNTLNVSIDGVLGHDLLTVAPEIAASTGSACHSGTHTPSPVLTAMGLDADHALAAVRLSLGRWSTPTDIDTAATTLIKASIP</sequence>
<evidence type="ECO:0000256" key="3">
    <source>
        <dbReference type="ARBA" id="ARBA00022679"/>
    </source>
</evidence>
<proteinExistence type="inferred from homology"/>
<dbReference type="InterPro" id="IPR000192">
    <property type="entry name" value="Aminotrans_V_dom"/>
</dbReference>
<dbReference type="PANTHER" id="PTHR11601">
    <property type="entry name" value="CYSTEINE DESULFURYLASE FAMILY MEMBER"/>
    <property type="match status" value="1"/>
</dbReference>
<reference evidence="10 11" key="1">
    <citation type="submission" date="2019-01" db="EMBL/GenBank/DDBJ databases">
        <title>Sequencing the genomes of 1000 actinobacteria strains.</title>
        <authorList>
            <person name="Klenk H.-P."/>
        </authorList>
    </citation>
    <scope>NUCLEOTIDE SEQUENCE [LARGE SCALE GENOMIC DNA]</scope>
    <source>
        <strain evidence="10 11">DSM 43925</strain>
    </source>
</reference>
<gene>
    <name evidence="10" type="ORF">EDD27_2119</name>
</gene>
<dbReference type="InterPro" id="IPR015422">
    <property type="entry name" value="PyrdxlP-dep_Trfase_small"/>
</dbReference>
<comment type="similarity">
    <text evidence="2">Belongs to the class-V pyridoxal-phosphate-dependent aminotransferase family. NifS/IscS subfamily.</text>
</comment>
<accession>A0A438M1R5</accession>
<dbReference type="Gene3D" id="3.90.1150.10">
    <property type="entry name" value="Aspartate Aminotransferase, domain 1"/>
    <property type="match status" value="1"/>
</dbReference>
<dbReference type="Gene3D" id="1.10.260.50">
    <property type="match status" value="1"/>
</dbReference>
<comment type="cofactor">
    <cofactor evidence="1">
        <name>pyridoxal 5'-phosphate</name>
        <dbReference type="ChEBI" id="CHEBI:597326"/>
    </cofactor>
</comment>
<keyword evidence="4" id="KW-0479">Metal-binding</keyword>
<evidence type="ECO:0000256" key="2">
    <source>
        <dbReference type="ARBA" id="ARBA00006490"/>
    </source>
</evidence>
<evidence type="ECO:0000256" key="8">
    <source>
        <dbReference type="ARBA" id="ARBA00050776"/>
    </source>
</evidence>
<evidence type="ECO:0000259" key="9">
    <source>
        <dbReference type="Pfam" id="PF00266"/>
    </source>
</evidence>
<organism evidence="10 11">
    <name type="scientific">Nonomuraea polychroma</name>
    <dbReference type="NCBI Taxonomy" id="46176"/>
    <lineage>
        <taxon>Bacteria</taxon>
        <taxon>Bacillati</taxon>
        <taxon>Actinomycetota</taxon>
        <taxon>Actinomycetes</taxon>
        <taxon>Streptosporangiales</taxon>
        <taxon>Streptosporangiaceae</taxon>
        <taxon>Nonomuraea</taxon>
    </lineage>
</organism>
<protein>
    <submittedName>
        <fullName evidence="10">Cysteine desulfurase</fullName>
    </submittedName>
</protein>
<dbReference type="PIRSF" id="PIRSF005572">
    <property type="entry name" value="NifS"/>
    <property type="match status" value="1"/>
</dbReference>
<keyword evidence="6" id="KW-0408">Iron</keyword>
<dbReference type="Gene3D" id="3.40.640.10">
    <property type="entry name" value="Type I PLP-dependent aspartate aminotransferase-like (Major domain)"/>
    <property type="match status" value="1"/>
</dbReference>
<dbReference type="AlphaFoldDB" id="A0A438M1R5"/>
<dbReference type="Pfam" id="PF00266">
    <property type="entry name" value="Aminotran_5"/>
    <property type="match status" value="1"/>
</dbReference>
<dbReference type="GO" id="GO:0051536">
    <property type="term" value="F:iron-sulfur cluster binding"/>
    <property type="evidence" value="ECO:0007669"/>
    <property type="project" value="UniProtKB-KW"/>
</dbReference>
<dbReference type="Proteomes" id="UP000284824">
    <property type="component" value="Unassembled WGS sequence"/>
</dbReference>
<dbReference type="OrthoDB" id="9808002at2"/>
<comment type="caution">
    <text evidence="10">The sequence shown here is derived from an EMBL/GenBank/DDBJ whole genome shotgun (WGS) entry which is preliminary data.</text>
</comment>
<dbReference type="InterPro" id="IPR016454">
    <property type="entry name" value="Cysteine_dSase"/>
</dbReference>
<evidence type="ECO:0000256" key="1">
    <source>
        <dbReference type="ARBA" id="ARBA00001933"/>
    </source>
</evidence>
<evidence type="ECO:0000313" key="11">
    <source>
        <dbReference type="Proteomes" id="UP000284824"/>
    </source>
</evidence>
<dbReference type="InterPro" id="IPR015424">
    <property type="entry name" value="PyrdxlP-dep_Trfase"/>
</dbReference>
<evidence type="ECO:0000256" key="5">
    <source>
        <dbReference type="ARBA" id="ARBA00022898"/>
    </source>
</evidence>
<keyword evidence="3" id="KW-0808">Transferase</keyword>
<dbReference type="GO" id="GO:0031071">
    <property type="term" value="F:cysteine desulfurase activity"/>
    <property type="evidence" value="ECO:0007669"/>
    <property type="project" value="UniProtKB-EC"/>
</dbReference>
<keyword evidence="11" id="KW-1185">Reference proteome</keyword>